<evidence type="ECO:0000313" key="8">
    <source>
        <dbReference type="EMBL" id="KAA6364417.1"/>
    </source>
</evidence>
<dbReference type="GO" id="GO:0016787">
    <property type="term" value="F:hydrolase activity"/>
    <property type="evidence" value="ECO:0007669"/>
    <property type="project" value="UniProtKB-KW"/>
</dbReference>
<dbReference type="AlphaFoldDB" id="A0A5J4U1H9"/>
<feature type="non-terminal residue" evidence="8">
    <location>
        <position position="91"/>
    </location>
</feature>
<dbReference type="Pfam" id="PF17917">
    <property type="entry name" value="RT_RNaseH"/>
    <property type="match status" value="1"/>
</dbReference>
<dbReference type="Proteomes" id="UP000324800">
    <property type="component" value="Unassembled WGS sequence"/>
</dbReference>
<reference evidence="8 9" key="1">
    <citation type="submission" date="2019-03" db="EMBL/GenBank/DDBJ databases">
        <title>Single cell metagenomics reveals metabolic interactions within the superorganism composed of flagellate Streblomastix strix and complex community of Bacteroidetes bacteria on its surface.</title>
        <authorList>
            <person name="Treitli S.C."/>
            <person name="Kolisko M."/>
            <person name="Husnik F."/>
            <person name="Keeling P."/>
            <person name="Hampl V."/>
        </authorList>
    </citation>
    <scope>NUCLEOTIDE SEQUENCE [LARGE SCALE GENOMIC DNA]</scope>
    <source>
        <strain evidence="8">ST1C</strain>
    </source>
</reference>
<gene>
    <name evidence="8" type="ORF">EZS28_040055</name>
</gene>
<evidence type="ECO:0000256" key="3">
    <source>
        <dbReference type="ARBA" id="ARBA00022722"/>
    </source>
</evidence>
<keyword evidence="5" id="KW-0378">Hydrolase</keyword>
<evidence type="ECO:0000256" key="4">
    <source>
        <dbReference type="ARBA" id="ARBA00022759"/>
    </source>
</evidence>
<evidence type="ECO:0000256" key="6">
    <source>
        <dbReference type="ARBA" id="ARBA00022918"/>
    </source>
</evidence>
<keyword evidence="3" id="KW-0540">Nuclease</keyword>
<organism evidence="8 9">
    <name type="scientific">Streblomastix strix</name>
    <dbReference type="NCBI Taxonomy" id="222440"/>
    <lineage>
        <taxon>Eukaryota</taxon>
        <taxon>Metamonada</taxon>
        <taxon>Preaxostyla</taxon>
        <taxon>Oxymonadida</taxon>
        <taxon>Streblomastigidae</taxon>
        <taxon>Streblomastix</taxon>
    </lineage>
</organism>
<dbReference type="GO" id="GO:0003964">
    <property type="term" value="F:RNA-directed DNA polymerase activity"/>
    <property type="evidence" value="ECO:0007669"/>
    <property type="project" value="UniProtKB-KW"/>
</dbReference>
<keyword evidence="4" id="KW-0255">Endonuclease</keyword>
<dbReference type="EMBL" id="SNRW01021683">
    <property type="protein sequence ID" value="KAA6364417.1"/>
    <property type="molecule type" value="Genomic_DNA"/>
</dbReference>
<accession>A0A5J4U1H9</accession>
<name>A0A5J4U1H9_9EUKA</name>
<protein>
    <recommendedName>
        <fullName evidence="7">Reverse transcriptase RNase H-like domain-containing protein</fullName>
    </recommendedName>
</protein>
<evidence type="ECO:0000256" key="2">
    <source>
        <dbReference type="ARBA" id="ARBA00022695"/>
    </source>
</evidence>
<keyword evidence="1" id="KW-0808">Transferase</keyword>
<keyword evidence="6" id="KW-0695">RNA-directed DNA polymerase</keyword>
<dbReference type="InterPro" id="IPR041373">
    <property type="entry name" value="RT_RNaseH"/>
</dbReference>
<keyword evidence="2" id="KW-0548">Nucleotidyltransferase</keyword>
<sequence length="91" mass="10245">MFEQPQAVLQTDASNSSWGAVLKLHNPEQEVMLQVNWSNKWRLMSSNQRETAAVLCALLHSEPFLRSKQITSLKIETDNSVTAYNLNRGAA</sequence>
<evidence type="ECO:0000256" key="1">
    <source>
        <dbReference type="ARBA" id="ARBA00022679"/>
    </source>
</evidence>
<evidence type="ECO:0000313" key="9">
    <source>
        <dbReference type="Proteomes" id="UP000324800"/>
    </source>
</evidence>
<dbReference type="GO" id="GO:0004519">
    <property type="term" value="F:endonuclease activity"/>
    <property type="evidence" value="ECO:0007669"/>
    <property type="project" value="UniProtKB-KW"/>
</dbReference>
<feature type="domain" description="Reverse transcriptase RNase H-like" evidence="7">
    <location>
        <begin position="7"/>
        <end position="84"/>
    </location>
</feature>
<evidence type="ECO:0000256" key="5">
    <source>
        <dbReference type="ARBA" id="ARBA00022801"/>
    </source>
</evidence>
<evidence type="ECO:0000259" key="7">
    <source>
        <dbReference type="Pfam" id="PF17917"/>
    </source>
</evidence>
<comment type="caution">
    <text evidence="8">The sequence shown here is derived from an EMBL/GenBank/DDBJ whole genome shotgun (WGS) entry which is preliminary data.</text>
</comment>
<proteinExistence type="predicted"/>